<protein>
    <submittedName>
        <fullName evidence="2">Uncharacterized protein</fullName>
    </submittedName>
</protein>
<accession>A0A8T1X4G5</accession>
<feature type="compositionally biased region" description="Basic residues" evidence="1">
    <location>
        <begin position="123"/>
        <end position="133"/>
    </location>
</feature>
<gene>
    <name evidence="2" type="ORF">PHYBOEH_010048</name>
</gene>
<dbReference type="OrthoDB" id="163826at2759"/>
<evidence type="ECO:0000313" key="3">
    <source>
        <dbReference type="Proteomes" id="UP000693981"/>
    </source>
</evidence>
<sequence length="133" mass="14469">MERRGNGNVSWERFEEKTKLAFVGDPLNSRFFLKTRVTANGVTVVSRVAHQTTKPTPASLRSLGGSEAVKYATASTANLSRLSRLLRFIMQEVLGPMKALPAATPLPLTSKTTIAAPSNTADKKKKKKKAAKK</sequence>
<keyword evidence="3" id="KW-1185">Reference proteome</keyword>
<feature type="compositionally biased region" description="Polar residues" evidence="1">
    <location>
        <begin position="107"/>
        <end position="120"/>
    </location>
</feature>
<dbReference type="Proteomes" id="UP000693981">
    <property type="component" value="Unassembled WGS sequence"/>
</dbReference>
<reference evidence="2" key="1">
    <citation type="submission" date="2021-02" db="EMBL/GenBank/DDBJ databases">
        <authorList>
            <person name="Palmer J.M."/>
        </authorList>
    </citation>
    <scope>NUCLEOTIDE SEQUENCE</scope>
    <source>
        <strain evidence="2">SCRP23</strain>
    </source>
</reference>
<evidence type="ECO:0000313" key="2">
    <source>
        <dbReference type="EMBL" id="KAG7398943.1"/>
    </source>
</evidence>
<dbReference type="EMBL" id="JAGDFL010000067">
    <property type="protein sequence ID" value="KAG7398943.1"/>
    <property type="molecule type" value="Genomic_DNA"/>
</dbReference>
<name>A0A8T1X4G5_9STRA</name>
<evidence type="ECO:0000256" key="1">
    <source>
        <dbReference type="SAM" id="MobiDB-lite"/>
    </source>
</evidence>
<proteinExistence type="predicted"/>
<organism evidence="2 3">
    <name type="scientific">Phytophthora boehmeriae</name>
    <dbReference type="NCBI Taxonomy" id="109152"/>
    <lineage>
        <taxon>Eukaryota</taxon>
        <taxon>Sar</taxon>
        <taxon>Stramenopiles</taxon>
        <taxon>Oomycota</taxon>
        <taxon>Peronosporomycetes</taxon>
        <taxon>Peronosporales</taxon>
        <taxon>Peronosporaceae</taxon>
        <taxon>Phytophthora</taxon>
    </lineage>
</organism>
<dbReference type="AlphaFoldDB" id="A0A8T1X4G5"/>
<comment type="caution">
    <text evidence="2">The sequence shown here is derived from an EMBL/GenBank/DDBJ whole genome shotgun (WGS) entry which is preliminary data.</text>
</comment>
<feature type="region of interest" description="Disordered" evidence="1">
    <location>
        <begin position="101"/>
        <end position="133"/>
    </location>
</feature>